<evidence type="ECO:0000313" key="2">
    <source>
        <dbReference type="Proteomes" id="UP000247480"/>
    </source>
</evidence>
<evidence type="ECO:0000313" key="1">
    <source>
        <dbReference type="EMBL" id="GBH08606.1"/>
    </source>
</evidence>
<dbReference type="AlphaFoldDB" id="A0A2V0Q741"/>
<organism evidence="1 2">
    <name type="scientific">Pseudomonas syringae pv. actinidiae</name>
    <dbReference type="NCBI Taxonomy" id="103796"/>
    <lineage>
        <taxon>Bacteria</taxon>
        <taxon>Pseudomonadati</taxon>
        <taxon>Pseudomonadota</taxon>
        <taxon>Gammaproteobacteria</taxon>
        <taxon>Pseudomonadales</taxon>
        <taxon>Pseudomonadaceae</taxon>
        <taxon>Pseudomonas</taxon>
        <taxon>Pseudomonas syringae</taxon>
    </lineage>
</organism>
<gene>
    <name evidence="1" type="ORF">KPSA1_01982</name>
</gene>
<reference evidence="1 2" key="1">
    <citation type="submission" date="2018-04" db="EMBL/GenBank/DDBJ databases">
        <title>Draft genome sequence of Pseudomonas syringae pv. actinidiae biovar 1 strains isolated from kiwifruit in Kagawa prefecture.</title>
        <authorList>
            <person name="Tabuchi M."/>
            <person name="Saito M."/>
            <person name="Fujiwara S."/>
            <person name="Sasa N."/>
            <person name="Akimitsu K."/>
            <person name="Gomi K."/>
            <person name="Konishi-Sugita S."/>
            <person name="Hamano K."/>
            <person name="Kataoka I."/>
        </authorList>
    </citation>
    <scope>NUCLEOTIDE SEQUENCE [LARGE SCALE GENOMIC DNA]</scope>
    <source>
        <strain evidence="1 2">MAFF212206</strain>
    </source>
</reference>
<comment type="caution">
    <text evidence="1">The sequence shown here is derived from an EMBL/GenBank/DDBJ whole genome shotgun (WGS) entry which is preliminary data.</text>
</comment>
<protein>
    <submittedName>
        <fullName evidence="1">Uncharacterized protein</fullName>
    </submittedName>
</protein>
<dbReference type="Proteomes" id="UP000247480">
    <property type="component" value="Unassembled WGS sequence"/>
</dbReference>
<dbReference type="EMBL" id="BGJZ01000095">
    <property type="protein sequence ID" value="GBH08606.1"/>
    <property type="molecule type" value="Genomic_DNA"/>
</dbReference>
<name>A0A2V0Q741_PSESF</name>
<proteinExistence type="predicted"/>
<accession>A0A2V0Q741</accession>
<sequence length="84" mass="9642">MIFPSGFFKPWRPGALRQPGTSVSLAAWIPPCCCIFWLSSPGAKASLRYTQSTFITACKLLPMRGRSIVARFVRRWMWRLSWFG</sequence>